<keyword evidence="1" id="KW-0812">Transmembrane</keyword>
<organism evidence="2 3">
    <name type="scientific">Bradyrhizobium forestalis</name>
    <dbReference type="NCBI Taxonomy" id="1419263"/>
    <lineage>
        <taxon>Bacteria</taxon>
        <taxon>Pseudomonadati</taxon>
        <taxon>Pseudomonadota</taxon>
        <taxon>Alphaproteobacteria</taxon>
        <taxon>Hyphomicrobiales</taxon>
        <taxon>Nitrobacteraceae</taxon>
        <taxon>Bradyrhizobium</taxon>
    </lineage>
</organism>
<comment type="caution">
    <text evidence="2">The sequence shown here is derived from an EMBL/GenBank/DDBJ whole genome shotgun (WGS) entry which is preliminary data.</text>
</comment>
<dbReference type="EMBL" id="PGVG01000014">
    <property type="protein sequence ID" value="PJG53749.1"/>
    <property type="molecule type" value="Genomic_DNA"/>
</dbReference>
<keyword evidence="3" id="KW-1185">Reference proteome</keyword>
<evidence type="ECO:0000313" key="2">
    <source>
        <dbReference type="EMBL" id="PJG53749.1"/>
    </source>
</evidence>
<sequence>MEIGSYISAAVAACSLTLNGYLAYLLRHKRTQVSRDDDMRVRLFKLKLALADTRLVDIAPHYEQWEYGFQSLKELRTAAVDCNNLLQIAPDGAVSRDVRDAVQQLVDDIKSLYAYRDSYRIFSNGKVITSQEKLSKWKDFEGAKHALSLLQTDYRKNIPIINSHLTNLH</sequence>
<evidence type="ECO:0000256" key="1">
    <source>
        <dbReference type="SAM" id="Phobius"/>
    </source>
</evidence>
<gene>
    <name evidence="2" type="ORF">CVM73_18625</name>
</gene>
<dbReference type="RefSeq" id="WP_100233364.1">
    <property type="nucleotide sequence ID" value="NZ_PGVG01000014.1"/>
</dbReference>
<name>A0A2M8R7I7_9BRAD</name>
<protein>
    <submittedName>
        <fullName evidence="2">Uncharacterized protein</fullName>
    </submittedName>
</protein>
<reference evidence="2 3" key="1">
    <citation type="submission" date="2017-11" db="EMBL/GenBank/DDBJ databases">
        <title>Bradyrhizobium forestalis sp. nov., an efficient nitrogen-fixing bacterium isolated from nodules of forest legume species in the Amazon.</title>
        <authorList>
            <person name="Costa E.M."/>
            <person name="Guimaraes A."/>
            <person name="Carvalho T.S."/>
            <person name="Rodrigues T.L."/>
            <person name="Ribeiro P.R.A."/>
            <person name="Lebbe L."/>
            <person name="Willems A."/>
            <person name="Moreira F.M.S."/>
        </authorList>
    </citation>
    <scope>NUCLEOTIDE SEQUENCE [LARGE SCALE GENOMIC DNA]</scope>
    <source>
        <strain evidence="2 3">INPA54B</strain>
    </source>
</reference>
<dbReference type="AlphaFoldDB" id="A0A2M8R7I7"/>
<proteinExistence type="predicted"/>
<evidence type="ECO:0000313" key="3">
    <source>
        <dbReference type="Proteomes" id="UP000231194"/>
    </source>
</evidence>
<dbReference type="OrthoDB" id="10000960at2"/>
<dbReference type="Proteomes" id="UP000231194">
    <property type="component" value="Unassembled WGS sequence"/>
</dbReference>
<keyword evidence="1" id="KW-0472">Membrane</keyword>
<keyword evidence="1" id="KW-1133">Transmembrane helix</keyword>
<feature type="transmembrane region" description="Helical" evidence="1">
    <location>
        <begin position="6"/>
        <end position="26"/>
    </location>
</feature>
<accession>A0A2M8R7I7</accession>